<comment type="caution">
    <text evidence="1">The sequence shown here is derived from an EMBL/GenBank/DDBJ whole genome shotgun (WGS) entry which is preliminary data.</text>
</comment>
<gene>
    <name evidence="1" type="ORF">MGAL_10B044118</name>
</gene>
<reference evidence="1" key="1">
    <citation type="submission" date="2018-11" db="EMBL/GenBank/DDBJ databases">
        <authorList>
            <person name="Alioto T."/>
            <person name="Alioto T."/>
        </authorList>
    </citation>
    <scope>NUCLEOTIDE SEQUENCE</scope>
</reference>
<dbReference type="InterPro" id="IPR008979">
    <property type="entry name" value="Galactose-bd-like_sf"/>
</dbReference>
<dbReference type="Proteomes" id="UP000596742">
    <property type="component" value="Unassembled WGS sequence"/>
</dbReference>
<proteinExistence type="predicted"/>
<name>A0A8B6G207_MYTGA</name>
<dbReference type="EMBL" id="UYJE01007737">
    <property type="protein sequence ID" value="VDI57539.1"/>
    <property type="molecule type" value="Genomic_DNA"/>
</dbReference>
<sequence length="266" mass="29909">MNNGKHGPHLANDGTISCGGKCSRTGSDSKDLWWAVNLEIESVIERIIIYGCTNCCNGHLQNFDVLVYNPTDASWDNYDKGDSNLCHHQTGRSPPILNVTCGNGQIKGEPDYPYEVTDSPDAGEHNCPCKVTNPPDVKETDCPCKVMDSPDVRENDCACKVTDAPDVEKTDCPCKDTKSPDVEKTDCPCKDTKSPDKVETNASDVLPQHSKEEWIQLLQPRLTELQNDLRLDKRNLSRWRRNYISAQTKGRVLYIWDSWELSFFVL</sequence>
<evidence type="ECO:0000313" key="2">
    <source>
        <dbReference type="Proteomes" id="UP000596742"/>
    </source>
</evidence>
<evidence type="ECO:0000313" key="1">
    <source>
        <dbReference type="EMBL" id="VDI57539.1"/>
    </source>
</evidence>
<organism evidence="1 2">
    <name type="scientific">Mytilus galloprovincialis</name>
    <name type="common">Mediterranean mussel</name>
    <dbReference type="NCBI Taxonomy" id="29158"/>
    <lineage>
        <taxon>Eukaryota</taxon>
        <taxon>Metazoa</taxon>
        <taxon>Spiralia</taxon>
        <taxon>Lophotrochozoa</taxon>
        <taxon>Mollusca</taxon>
        <taxon>Bivalvia</taxon>
        <taxon>Autobranchia</taxon>
        <taxon>Pteriomorphia</taxon>
        <taxon>Mytilida</taxon>
        <taxon>Mytiloidea</taxon>
        <taxon>Mytilidae</taxon>
        <taxon>Mytilinae</taxon>
        <taxon>Mytilus</taxon>
    </lineage>
</organism>
<evidence type="ECO:0008006" key="3">
    <source>
        <dbReference type="Google" id="ProtNLM"/>
    </source>
</evidence>
<protein>
    <recommendedName>
        <fullName evidence="3">Fucolectin tachylectin-4 pentraxin-1 domain-containing protein</fullName>
    </recommendedName>
</protein>
<dbReference type="Gene3D" id="2.60.120.260">
    <property type="entry name" value="Galactose-binding domain-like"/>
    <property type="match status" value="1"/>
</dbReference>
<keyword evidence="2" id="KW-1185">Reference proteome</keyword>
<dbReference type="SUPFAM" id="SSF49785">
    <property type="entry name" value="Galactose-binding domain-like"/>
    <property type="match status" value="1"/>
</dbReference>
<dbReference type="AlphaFoldDB" id="A0A8B6G207"/>
<dbReference type="OrthoDB" id="6158912at2759"/>
<accession>A0A8B6G207</accession>